<evidence type="ECO:0000259" key="1">
    <source>
        <dbReference type="SMART" id="SM00909"/>
    </source>
</evidence>
<evidence type="ECO:0000313" key="2">
    <source>
        <dbReference type="EMBL" id="MBC5640128.1"/>
    </source>
</evidence>
<accession>A0A8I0ADN7</accession>
<gene>
    <name evidence="2" type="ORF">H8R92_06730</name>
</gene>
<keyword evidence="3" id="KW-1185">Reference proteome</keyword>
<dbReference type="Pfam" id="PF10646">
    <property type="entry name" value="Germane"/>
    <property type="match status" value="1"/>
</dbReference>
<evidence type="ECO:0000313" key="3">
    <source>
        <dbReference type="Proteomes" id="UP000662088"/>
    </source>
</evidence>
<dbReference type="SMART" id="SM00909">
    <property type="entry name" value="Germane"/>
    <property type="match status" value="1"/>
</dbReference>
<dbReference type="Proteomes" id="UP000662088">
    <property type="component" value="Unassembled WGS sequence"/>
</dbReference>
<comment type="caution">
    <text evidence="2">The sequence shown here is derived from an EMBL/GenBank/DDBJ whole genome shotgun (WGS) entry which is preliminary data.</text>
</comment>
<name>A0A8I0ADN7_9CLOT</name>
<proteinExistence type="predicted"/>
<sequence>MFKKFLIGILLLCINLVGCLESKAVNSNNVEESYKSEKLIELYVPDDNISKWVVEEKNVDISELKNVITALKDTEKCCIPKETEVNSIKIENKIAYVDLSKDFDDSQTGSSAAVKVKIYSIVNTLCLNECFNVDGVKFLIDGKEVETIGPMDVSLIKTPKLEL</sequence>
<feature type="domain" description="GerMN" evidence="1">
    <location>
        <begin position="64"/>
        <end position="149"/>
    </location>
</feature>
<dbReference type="EMBL" id="JACOOQ010000009">
    <property type="protein sequence ID" value="MBC5640128.1"/>
    <property type="molecule type" value="Genomic_DNA"/>
</dbReference>
<dbReference type="RefSeq" id="WP_022211017.1">
    <property type="nucleotide sequence ID" value="NZ_JACOOQ010000009.1"/>
</dbReference>
<dbReference type="InterPro" id="IPR019606">
    <property type="entry name" value="GerMN"/>
</dbReference>
<organism evidence="2 3">
    <name type="scientific">Clostridium lentum</name>
    <dbReference type="NCBI Taxonomy" id="2763037"/>
    <lineage>
        <taxon>Bacteria</taxon>
        <taxon>Bacillati</taxon>
        <taxon>Bacillota</taxon>
        <taxon>Clostridia</taxon>
        <taxon>Eubacteriales</taxon>
        <taxon>Clostridiaceae</taxon>
        <taxon>Clostridium</taxon>
    </lineage>
</organism>
<reference evidence="2" key="1">
    <citation type="submission" date="2020-08" db="EMBL/GenBank/DDBJ databases">
        <title>Genome public.</title>
        <authorList>
            <person name="Liu C."/>
            <person name="Sun Q."/>
        </authorList>
    </citation>
    <scope>NUCLEOTIDE SEQUENCE</scope>
    <source>
        <strain evidence="2">NSJ-42</strain>
    </source>
</reference>
<dbReference type="AlphaFoldDB" id="A0A8I0ADN7"/>
<protein>
    <submittedName>
        <fullName evidence="2">GerMN domain-containing protein</fullName>
    </submittedName>
</protein>